<evidence type="ECO:0000256" key="3">
    <source>
        <dbReference type="ARBA" id="ARBA00022833"/>
    </source>
</evidence>
<evidence type="ECO:0000313" key="6">
    <source>
        <dbReference type="EMBL" id="KZP12458.1"/>
    </source>
</evidence>
<dbReference type="PROSITE" id="PS01360">
    <property type="entry name" value="ZF_MYND_1"/>
    <property type="match status" value="1"/>
</dbReference>
<gene>
    <name evidence="6" type="ORF">FIBSPDRAFT_836236</name>
</gene>
<evidence type="ECO:0000259" key="5">
    <source>
        <dbReference type="PROSITE" id="PS50865"/>
    </source>
</evidence>
<dbReference type="OrthoDB" id="432970at2759"/>
<proteinExistence type="predicted"/>
<sequence>MSEKSTSCSNPECKKPTSFVATKQCAACHKTRYCSVPCSKADWPKHKKVCFSEKRINAMLDQINAAEAAKPKPRPSKKSCTGCGVKFTEHDSDNEDEDEESEDALADACGECGYMCCESCISDTSNGSCHCHNSNFGSPYCSFPPRWYHGGRGKSYVGDRHPEGEREDKPEGFEASPRACGNCGEVDYCMKKQYLK</sequence>
<evidence type="ECO:0000256" key="4">
    <source>
        <dbReference type="PROSITE-ProRule" id="PRU00134"/>
    </source>
</evidence>
<accession>A0A166BB04</accession>
<dbReference type="InterPro" id="IPR002893">
    <property type="entry name" value="Znf_MYND"/>
</dbReference>
<evidence type="ECO:0000256" key="1">
    <source>
        <dbReference type="ARBA" id="ARBA00022723"/>
    </source>
</evidence>
<dbReference type="Pfam" id="PF01753">
    <property type="entry name" value="zf-MYND"/>
    <property type="match status" value="1"/>
</dbReference>
<feature type="domain" description="MYND-type" evidence="5">
    <location>
        <begin position="5"/>
        <end position="50"/>
    </location>
</feature>
<dbReference type="Gene3D" id="6.10.140.2220">
    <property type="match status" value="1"/>
</dbReference>
<dbReference type="Proteomes" id="UP000076532">
    <property type="component" value="Unassembled WGS sequence"/>
</dbReference>
<dbReference type="GO" id="GO:0008270">
    <property type="term" value="F:zinc ion binding"/>
    <property type="evidence" value="ECO:0007669"/>
    <property type="project" value="UniProtKB-KW"/>
</dbReference>
<keyword evidence="2 4" id="KW-0863">Zinc-finger</keyword>
<keyword evidence="3" id="KW-0862">Zinc</keyword>
<dbReference type="PROSITE" id="PS50865">
    <property type="entry name" value="ZF_MYND_2"/>
    <property type="match status" value="1"/>
</dbReference>
<name>A0A166BB04_9AGAM</name>
<dbReference type="SUPFAM" id="SSF144232">
    <property type="entry name" value="HIT/MYND zinc finger-like"/>
    <property type="match status" value="1"/>
</dbReference>
<protein>
    <recommendedName>
        <fullName evidence="5">MYND-type domain-containing protein</fullName>
    </recommendedName>
</protein>
<evidence type="ECO:0000256" key="2">
    <source>
        <dbReference type="ARBA" id="ARBA00022771"/>
    </source>
</evidence>
<dbReference type="STRING" id="436010.A0A166BB04"/>
<keyword evidence="1" id="KW-0479">Metal-binding</keyword>
<dbReference type="AlphaFoldDB" id="A0A166BB04"/>
<dbReference type="EMBL" id="KV417647">
    <property type="protein sequence ID" value="KZP12458.1"/>
    <property type="molecule type" value="Genomic_DNA"/>
</dbReference>
<reference evidence="6 7" key="1">
    <citation type="journal article" date="2016" name="Mol. Biol. Evol.">
        <title>Comparative Genomics of Early-Diverging Mushroom-Forming Fungi Provides Insights into the Origins of Lignocellulose Decay Capabilities.</title>
        <authorList>
            <person name="Nagy L.G."/>
            <person name="Riley R."/>
            <person name="Tritt A."/>
            <person name="Adam C."/>
            <person name="Daum C."/>
            <person name="Floudas D."/>
            <person name="Sun H."/>
            <person name="Yadav J.S."/>
            <person name="Pangilinan J."/>
            <person name="Larsson K.H."/>
            <person name="Matsuura K."/>
            <person name="Barry K."/>
            <person name="Labutti K."/>
            <person name="Kuo R."/>
            <person name="Ohm R.A."/>
            <person name="Bhattacharya S.S."/>
            <person name="Shirouzu T."/>
            <person name="Yoshinaga Y."/>
            <person name="Martin F.M."/>
            <person name="Grigoriev I.V."/>
            <person name="Hibbett D.S."/>
        </authorList>
    </citation>
    <scope>NUCLEOTIDE SEQUENCE [LARGE SCALE GENOMIC DNA]</scope>
    <source>
        <strain evidence="6 7">CBS 109695</strain>
    </source>
</reference>
<organism evidence="6 7">
    <name type="scientific">Athelia psychrophila</name>
    <dbReference type="NCBI Taxonomy" id="1759441"/>
    <lineage>
        <taxon>Eukaryota</taxon>
        <taxon>Fungi</taxon>
        <taxon>Dikarya</taxon>
        <taxon>Basidiomycota</taxon>
        <taxon>Agaricomycotina</taxon>
        <taxon>Agaricomycetes</taxon>
        <taxon>Agaricomycetidae</taxon>
        <taxon>Atheliales</taxon>
        <taxon>Atheliaceae</taxon>
        <taxon>Athelia</taxon>
    </lineage>
</organism>
<feature type="non-terminal residue" evidence="6">
    <location>
        <position position="1"/>
    </location>
</feature>
<keyword evidence="7" id="KW-1185">Reference proteome</keyword>
<evidence type="ECO:0000313" key="7">
    <source>
        <dbReference type="Proteomes" id="UP000076532"/>
    </source>
</evidence>